<feature type="transmembrane region" description="Helical" evidence="2">
    <location>
        <begin position="138"/>
        <end position="158"/>
    </location>
</feature>
<dbReference type="EMBL" id="JBHSFS010000019">
    <property type="protein sequence ID" value="MFC4517330.1"/>
    <property type="molecule type" value="Genomic_DNA"/>
</dbReference>
<dbReference type="NCBIfam" id="NF042915">
    <property type="entry name" value="MAB_1171c_fam"/>
    <property type="match status" value="1"/>
</dbReference>
<feature type="transmembrane region" description="Helical" evidence="2">
    <location>
        <begin position="70"/>
        <end position="88"/>
    </location>
</feature>
<evidence type="ECO:0000313" key="4">
    <source>
        <dbReference type="EMBL" id="MFC4517330.1"/>
    </source>
</evidence>
<sequence length="387" mass="41876">MLSIILGIVLALALVWKVSQLVKAPSDKPLQAVTLCIVCAACSYPLGLAAGARLADSLIGAGTAKLLQNLFLLGTVYFLQCFFLFATSDRVTGRSRARRELIPLGITALVATLAMLATPAGERSHTYATADMQAPPIAIFYVAAGLYLVYSLGMALRWTLRYARMASRPLATGLWLIAAALAAMVLAGSLREVLNVMRWLGSPVPTPVIVGVKLLLDLAIPLFVMGIIYPASVSRWASIRLWWHHRRMYQRLAPLWTALHQAFPEDALNRSAPGGWRERLRMHQVHRCYYRRVIECRDGLVRLSPYIAKAESDAVESSGASAPVGPLTPQVAARRLRVALRAHAAGEPASTQAVPVAMPSGDGLDDDARQLAALSDALQTAAPDRRG</sequence>
<dbReference type="Proteomes" id="UP001595990">
    <property type="component" value="Unassembled WGS sequence"/>
</dbReference>
<dbReference type="InterPro" id="IPR046675">
    <property type="entry name" value="DUF6545"/>
</dbReference>
<organism evidence="4 5">
    <name type="scientific">Streptomyces ehimensis</name>
    <dbReference type="NCBI Taxonomy" id="68195"/>
    <lineage>
        <taxon>Bacteria</taxon>
        <taxon>Bacillati</taxon>
        <taxon>Actinomycetota</taxon>
        <taxon>Actinomycetes</taxon>
        <taxon>Kitasatosporales</taxon>
        <taxon>Streptomycetaceae</taxon>
        <taxon>Streptomyces</taxon>
    </lineage>
</organism>
<proteinExistence type="predicted"/>
<keyword evidence="2" id="KW-0812">Transmembrane</keyword>
<dbReference type="Pfam" id="PF20182">
    <property type="entry name" value="DUF6545"/>
    <property type="match status" value="1"/>
</dbReference>
<comment type="caution">
    <text evidence="4">The sequence shown here is derived from an EMBL/GenBank/DDBJ whole genome shotgun (WGS) entry which is preliminary data.</text>
</comment>
<reference evidence="5" key="1">
    <citation type="journal article" date="2019" name="Int. J. Syst. Evol. Microbiol.">
        <title>The Global Catalogue of Microorganisms (GCM) 10K type strain sequencing project: providing services to taxonomists for standard genome sequencing and annotation.</title>
        <authorList>
            <consortium name="The Broad Institute Genomics Platform"/>
            <consortium name="The Broad Institute Genome Sequencing Center for Infectious Disease"/>
            <person name="Wu L."/>
            <person name="Ma J."/>
        </authorList>
    </citation>
    <scope>NUCLEOTIDE SEQUENCE [LARGE SCALE GENOMIC DNA]</scope>
    <source>
        <strain evidence="5">CECT 8064</strain>
    </source>
</reference>
<keyword evidence="2" id="KW-1133">Transmembrane helix</keyword>
<keyword evidence="2" id="KW-0472">Membrane</keyword>
<feature type="transmembrane region" description="Helical" evidence="2">
    <location>
        <begin position="100"/>
        <end position="118"/>
    </location>
</feature>
<evidence type="ECO:0000256" key="1">
    <source>
        <dbReference type="SAM" id="MobiDB-lite"/>
    </source>
</evidence>
<feature type="region of interest" description="Disordered" evidence="1">
    <location>
        <begin position="348"/>
        <end position="369"/>
    </location>
</feature>
<keyword evidence="5" id="KW-1185">Reference proteome</keyword>
<protein>
    <submittedName>
        <fullName evidence="4">MAB_1171c family putative transporter</fullName>
    </submittedName>
</protein>
<feature type="transmembrane region" description="Helical" evidence="2">
    <location>
        <begin position="210"/>
        <end position="231"/>
    </location>
</feature>
<dbReference type="InterPro" id="IPR050039">
    <property type="entry name" value="MAB_1171c-like"/>
</dbReference>
<gene>
    <name evidence="4" type="ORF">ACFPEN_31015</name>
</gene>
<feature type="transmembrane region" description="Helical" evidence="2">
    <location>
        <begin position="170"/>
        <end position="190"/>
    </location>
</feature>
<evidence type="ECO:0000313" key="5">
    <source>
        <dbReference type="Proteomes" id="UP001595990"/>
    </source>
</evidence>
<evidence type="ECO:0000259" key="3">
    <source>
        <dbReference type="Pfam" id="PF20182"/>
    </source>
</evidence>
<evidence type="ECO:0000256" key="2">
    <source>
        <dbReference type="SAM" id="Phobius"/>
    </source>
</evidence>
<dbReference type="RefSeq" id="WP_417924024.1">
    <property type="nucleotide sequence ID" value="NZ_JBHSFS010000019.1"/>
</dbReference>
<accession>A0ABV9BTA8</accession>
<name>A0ABV9BTA8_9ACTN</name>
<feature type="domain" description="DUF6545" evidence="3">
    <location>
        <begin position="242"/>
        <end position="379"/>
    </location>
</feature>